<sequence length="61" mass="6708">MQNKYLADRGTAGNECRDRGTLVVSSDPALLATLHWMADDHFVGPKLESTLGELLHEAELI</sequence>
<evidence type="ECO:0000313" key="2">
    <source>
        <dbReference type="Proteomes" id="UP001156670"/>
    </source>
</evidence>
<evidence type="ECO:0000313" key="1">
    <source>
        <dbReference type="EMBL" id="GLQ95468.1"/>
    </source>
</evidence>
<accession>A0ABQ5XX39</accession>
<proteinExistence type="predicted"/>
<name>A0ABQ5XX39_9GAMM</name>
<organism evidence="1 2">
    <name type="scientific">Dyella acidisoli</name>
    <dbReference type="NCBI Taxonomy" id="1867834"/>
    <lineage>
        <taxon>Bacteria</taxon>
        <taxon>Pseudomonadati</taxon>
        <taxon>Pseudomonadota</taxon>
        <taxon>Gammaproteobacteria</taxon>
        <taxon>Lysobacterales</taxon>
        <taxon>Rhodanobacteraceae</taxon>
        <taxon>Dyella</taxon>
    </lineage>
</organism>
<protein>
    <submittedName>
        <fullName evidence="1">Uncharacterized protein</fullName>
    </submittedName>
</protein>
<gene>
    <name evidence="1" type="ORF">GCM10007901_44230</name>
</gene>
<reference evidence="2" key="1">
    <citation type="journal article" date="2019" name="Int. J. Syst. Evol. Microbiol.">
        <title>The Global Catalogue of Microorganisms (GCM) 10K type strain sequencing project: providing services to taxonomists for standard genome sequencing and annotation.</title>
        <authorList>
            <consortium name="The Broad Institute Genomics Platform"/>
            <consortium name="The Broad Institute Genome Sequencing Center for Infectious Disease"/>
            <person name="Wu L."/>
            <person name="Ma J."/>
        </authorList>
    </citation>
    <scope>NUCLEOTIDE SEQUENCE [LARGE SCALE GENOMIC DNA]</scope>
    <source>
        <strain evidence="2">NBRC 111980</strain>
    </source>
</reference>
<keyword evidence="2" id="KW-1185">Reference proteome</keyword>
<dbReference type="Proteomes" id="UP001156670">
    <property type="component" value="Unassembled WGS sequence"/>
</dbReference>
<dbReference type="EMBL" id="BSOB01000062">
    <property type="protein sequence ID" value="GLQ95468.1"/>
    <property type="molecule type" value="Genomic_DNA"/>
</dbReference>
<comment type="caution">
    <text evidence="1">The sequence shown here is derived from an EMBL/GenBank/DDBJ whole genome shotgun (WGS) entry which is preliminary data.</text>
</comment>